<keyword evidence="3" id="KW-1185">Reference proteome</keyword>
<comment type="caution">
    <text evidence="2">The sequence shown here is derived from an EMBL/GenBank/DDBJ whole genome shotgun (WGS) entry which is preliminary data.</text>
</comment>
<evidence type="ECO:0000313" key="2">
    <source>
        <dbReference type="EMBL" id="MBS4537105.1"/>
    </source>
</evidence>
<accession>A0A942USG2</accession>
<protein>
    <submittedName>
        <fullName evidence="2">Uncharacterized protein</fullName>
    </submittedName>
</protein>
<reference evidence="2" key="1">
    <citation type="submission" date="2019-12" db="EMBL/GenBank/DDBJ databases">
        <title>Clostridiaceae gen. nov. sp. nov., isolated from sediment in Xinjiang, China.</title>
        <authorList>
            <person name="Zhang R."/>
        </authorList>
    </citation>
    <scope>NUCLEOTIDE SEQUENCE</scope>
    <source>
        <strain evidence="2">D2Q-11</strain>
    </source>
</reference>
<keyword evidence="1" id="KW-0472">Membrane</keyword>
<name>A0A942USG2_9FIRM</name>
<keyword evidence="1" id="KW-1133">Transmembrane helix</keyword>
<gene>
    <name evidence="2" type="ORF">GOQ27_01445</name>
</gene>
<dbReference type="AlphaFoldDB" id="A0A942USG2"/>
<keyword evidence="1" id="KW-0812">Transmembrane</keyword>
<feature type="transmembrane region" description="Helical" evidence="1">
    <location>
        <begin position="9"/>
        <end position="26"/>
    </location>
</feature>
<evidence type="ECO:0000256" key="1">
    <source>
        <dbReference type="SAM" id="Phobius"/>
    </source>
</evidence>
<evidence type="ECO:0000313" key="3">
    <source>
        <dbReference type="Proteomes" id="UP000724672"/>
    </source>
</evidence>
<dbReference type="EMBL" id="WSFT01000012">
    <property type="protein sequence ID" value="MBS4537105.1"/>
    <property type="molecule type" value="Genomic_DNA"/>
</dbReference>
<feature type="transmembrane region" description="Helical" evidence="1">
    <location>
        <begin position="65"/>
        <end position="87"/>
    </location>
</feature>
<sequence>MKAKIIPKLTVIVGILLLIIAYIIPYDSLESIVGQGPRPIGLVSIFINPILGIIGSGFSIYKKQWLYLLLNIILIFTFFVIIAMFGFV</sequence>
<organism evidence="2 3">
    <name type="scientific">Anaeromonas frigoriresistens</name>
    <dbReference type="NCBI Taxonomy" id="2683708"/>
    <lineage>
        <taxon>Bacteria</taxon>
        <taxon>Bacillati</taxon>
        <taxon>Bacillota</taxon>
        <taxon>Tissierellia</taxon>
        <taxon>Tissierellales</taxon>
        <taxon>Thermohalobacteraceae</taxon>
        <taxon>Anaeromonas</taxon>
    </lineage>
</organism>
<feature type="transmembrane region" description="Helical" evidence="1">
    <location>
        <begin position="38"/>
        <end position="58"/>
    </location>
</feature>
<proteinExistence type="predicted"/>
<dbReference type="Proteomes" id="UP000724672">
    <property type="component" value="Unassembled WGS sequence"/>
</dbReference>
<dbReference type="RefSeq" id="WP_203365036.1">
    <property type="nucleotide sequence ID" value="NZ_WSFT01000012.1"/>
</dbReference>